<dbReference type="InterPro" id="IPR014628">
    <property type="entry name" value="Man6P_isomerase_Firm_short"/>
</dbReference>
<comment type="caution">
    <text evidence="3">The sequence shown here is derived from an EMBL/GenBank/DDBJ whole genome shotgun (WGS) entry which is preliminary data.</text>
</comment>
<keyword evidence="2" id="KW-0862">Zinc</keyword>
<keyword evidence="3" id="KW-0413">Isomerase</keyword>
<dbReference type="CDD" id="cd07010">
    <property type="entry name" value="cupin_PMI_type_I_N_bac"/>
    <property type="match status" value="1"/>
</dbReference>
<dbReference type="PANTHER" id="PTHR42742:SF3">
    <property type="entry name" value="FRUCTOKINASE"/>
    <property type="match status" value="1"/>
</dbReference>
<dbReference type="GO" id="GO:0016853">
    <property type="term" value="F:isomerase activity"/>
    <property type="evidence" value="ECO:0007669"/>
    <property type="project" value="UniProtKB-KW"/>
</dbReference>
<dbReference type="Proteomes" id="UP001366060">
    <property type="component" value="Unassembled WGS sequence"/>
</dbReference>
<protein>
    <submittedName>
        <fullName evidence="3">Mannose-6-phosphate isomerase</fullName>
    </submittedName>
</protein>
<dbReference type="SUPFAM" id="SSF51182">
    <property type="entry name" value="RmlC-like cupins"/>
    <property type="match status" value="1"/>
</dbReference>
<dbReference type="InterPro" id="IPR011051">
    <property type="entry name" value="RmlC_Cupin_sf"/>
</dbReference>
<name>A0ABU9HAT1_9GAMM</name>
<dbReference type="InterPro" id="IPR014710">
    <property type="entry name" value="RmlC-like_jellyroll"/>
</dbReference>
<accession>A0ABU9HAT1</accession>
<keyword evidence="4" id="KW-1185">Reference proteome</keyword>
<dbReference type="InterPro" id="IPR051804">
    <property type="entry name" value="Carb_Metab_Reg_Kinase/Isom"/>
</dbReference>
<evidence type="ECO:0000256" key="2">
    <source>
        <dbReference type="ARBA" id="ARBA00022833"/>
    </source>
</evidence>
<evidence type="ECO:0000313" key="4">
    <source>
        <dbReference type="Proteomes" id="UP001366060"/>
    </source>
</evidence>
<organism evidence="3 4">
    <name type="scientific">Psychromonas arctica</name>
    <dbReference type="NCBI Taxonomy" id="168275"/>
    <lineage>
        <taxon>Bacteria</taxon>
        <taxon>Pseudomonadati</taxon>
        <taxon>Pseudomonadota</taxon>
        <taxon>Gammaproteobacteria</taxon>
        <taxon>Alteromonadales</taxon>
        <taxon>Psychromonadaceae</taxon>
        <taxon>Psychromonas</taxon>
    </lineage>
</organism>
<dbReference type="Gene3D" id="2.60.120.10">
    <property type="entry name" value="Jelly Rolls"/>
    <property type="match status" value="2"/>
</dbReference>
<keyword evidence="1" id="KW-0479">Metal-binding</keyword>
<evidence type="ECO:0000256" key="1">
    <source>
        <dbReference type="ARBA" id="ARBA00022723"/>
    </source>
</evidence>
<dbReference type="PIRSF" id="PIRSF036894">
    <property type="entry name" value="PMI_Firm_short"/>
    <property type="match status" value="1"/>
</dbReference>
<dbReference type="PANTHER" id="PTHR42742">
    <property type="entry name" value="TRANSCRIPTIONAL REPRESSOR MPRA"/>
    <property type="match status" value="1"/>
</dbReference>
<proteinExistence type="predicted"/>
<sequence>MHYKGQLITFAPNRVWRSYVGGKTLDGLQNIEEPSDSHFPEEWIASTVRAVNPDRESHVEGISTALISSQGTDFAALIQSDPDYFLGPKHAKKYTKNPMVLVKYLDSSVRLHFQAHPTAEFAKQHLNSNSGKAEAYYILDIRKDISDPYIYLGFQNPPSREDFKEMIENQDMEKIESCFKKIPVKPNDCFFIPGGMPHAIGEGILMIEVMEPSDWAVRFEFEKSGYTLPEEARFMKRGLDFCLDVFDYTQYTPEYIKEHFQQKAQKVTQYNDHSYKESLVGSQATDRFRICKSTIKGNVQKVEDEFFIGVVTKGSCTIKTGTESLTLSQYDTFFCPYGLEEFTITSSDGVEIIECYPPLSD</sequence>
<gene>
    <name evidence="3" type="ORF">V6255_07560</name>
</gene>
<dbReference type="RefSeq" id="WP_341627597.1">
    <property type="nucleotide sequence ID" value="NZ_JBAKBA010000013.1"/>
</dbReference>
<reference evidence="3 4" key="1">
    <citation type="submission" date="2024-02" db="EMBL/GenBank/DDBJ databases">
        <title>Bacteria isolated from the canopy kelp, Nereocystis luetkeana.</title>
        <authorList>
            <person name="Pfister C.A."/>
            <person name="Younker I.T."/>
            <person name="Light S.H."/>
        </authorList>
    </citation>
    <scope>NUCLEOTIDE SEQUENCE [LARGE SCALE GENOMIC DNA]</scope>
    <source>
        <strain evidence="3 4">TI.2.07</strain>
    </source>
</reference>
<dbReference type="EMBL" id="JBAKBA010000013">
    <property type="protein sequence ID" value="MEL0658996.1"/>
    <property type="molecule type" value="Genomic_DNA"/>
</dbReference>
<evidence type="ECO:0000313" key="3">
    <source>
        <dbReference type="EMBL" id="MEL0658996.1"/>
    </source>
</evidence>